<organism evidence="2 3">
    <name type="scientific">Rosistilla oblonga</name>
    <dbReference type="NCBI Taxonomy" id="2527990"/>
    <lineage>
        <taxon>Bacteria</taxon>
        <taxon>Pseudomonadati</taxon>
        <taxon>Planctomycetota</taxon>
        <taxon>Planctomycetia</taxon>
        <taxon>Pirellulales</taxon>
        <taxon>Pirellulaceae</taxon>
        <taxon>Rosistilla</taxon>
    </lineage>
</organism>
<protein>
    <submittedName>
        <fullName evidence="2">Uncharacterized protein</fullName>
    </submittedName>
</protein>
<proteinExistence type="predicted"/>
<reference evidence="2 3" key="1">
    <citation type="submission" date="2019-02" db="EMBL/GenBank/DDBJ databases">
        <title>Deep-cultivation of Planctomycetes and their phenomic and genomic characterization uncovers novel biology.</title>
        <authorList>
            <person name="Wiegand S."/>
            <person name="Jogler M."/>
            <person name="Boedeker C."/>
            <person name="Pinto D."/>
            <person name="Vollmers J."/>
            <person name="Rivas-Marin E."/>
            <person name="Kohn T."/>
            <person name="Peeters S.H."/>
            <person name="Heuer A."/>
            <person name="Rast P."/>
            <person name="Oberbeckmann S."/>
            <person name="Bunk B."/>
            <person name="Jeske O."/>
            <person name="Meyerdierks A."/>
            <person name="Storesund J.E."/>
            <person name="Kallscheuer N."/>
            <person name="Luecker S."/>
            <person name="Lage O.M."/>
            <person name="Pohl T."/>
            <person name="Merkel B.J."/>
            <person name="Hornburger P."/>
            <person name="Mueller R.-W."/>
            <person name="Bruemmer F."/>
            <person name="Labrenz M."/>
            <person name="Spormann A.M."/>
            <person name="Op den Camp H."/>
            <person name="Overmann J."/>
            <person name="Amann R."/>
            <person name="Jetten M.S.M."/>
            <person name="Mascher T."/>
            <person name="Medema M.H."/>
            <person name="Devos D.P."/>
            <person name="Kaster A.-K."/>
            <person name="Ovreas L."/>
            <person name="Rohde M."/>
            <person name="Galperin M.Y."/>
            <person name="Jogler C."/>
        </authorList>
    </citation>
    <scope>NUCLEOTIDE SEQUENCE [LARGE SCALE GENOMIC DNA]</scope>
    <source>
        <strain evidence="2 3">Mal33</strain>
    </source>
</reference>
<accession>A0A518J255</accession>
<name>A0A518J255_9BACT</name>
<keyword evidence="1" id="KW-0472">Membrane</keyword>
<keyword evidence="1" id="KW-0812">Transmembrane</keyword>
<feature type="transmembrane region" description="Helical" evidence="1">
    <location>
        <begin position="19"/>
        <end position="38"/>
    </location>
</feature>
<evidence type="ECO:0000313" key="3">
    <source>
        <dbReference type="Proteomes" id="UP000316770"/>
    </source>
</evidence>
<dbReference type="Proteomes" id="UP000316770">
    <property type="component" value="Chromosome"/>
</dbReference>
<evidence type="ECO:0000313" key="2">
    <source>
        <dbReference type="EMBL" id="QDV59425.1"/>
    </source>
</evidence>
<keyword evidence="1" id="KW-1133">Transmembrane helix</keyword>
<dbReference type="AlphaFoldDB" id="A0A518J255"/>
<sequence length="99" mass="9896">MVEVEGATKLGQLPLLSRIVMFVASLSLSVIGLTVSNLRSGATGSGKRIGLGASNPVDRHSLTTAPPGCGGGFCKSLQQLEPLAAGSVGCERGMGWGGA</sequence>
<dbReference type="EMBL" id="CP036318">
    <property type="protein sequence ID" value="QDV59425.1"/>
    <property type="molecule type" value="Genomic_DNA"/>
</dbReference>
<gene>
    <name evidence="2" type="ORF">Mal33_54600</name>
</gene>
<keyword evidence="3" id="KW-1185">Reference proteome</keyword>
<evidence type="ECO:0000256" key="1">
    <source>
        <dbReference type="SAM" id="Phobius"/>
    </source>
</evidence>